<gene>
    <name evidence="1" type="ORF">HMPREF9555_01973</name>
</gene>
<dbReference type="AlphaFoldDB" id="E7N4M4"/>
<sequence>MDFSCSLFCLQTSASLTIRIKMMMLEFRAASASFVLRTKGIICGF</sequence>
<proteinExistence type="predicted"/>
<evidence type="ECO:0000313" key="2">
    <source>
        <dbReference type="Proteomes" id="UP000004633"/>
    </source>
</evidence>
<comment type="caution">
    <text evidence="1">The sequence shown here is derived from an EMBL/GenBank/DDBJ whole genome shotgun (WGS) entry which is preliminary data.</text>
</comment>
<keyword evidence="2" id="KW-1185">Reference proteome</keyword>
<reference evidence="1 2" key="1">
    <citation type="submission" date="2010-08" db="EMBL/GenBank/DDBJ databases">
        <authorList>
            <person name="Weinstock G."/>
            <person name="Sodergren E."/>
            <person name="Clifton S."/>
            <person name="Fulton L."/>
            <person name="Fulton B."/>
            <person name="Courtney L."/>
            <person name="Fronick C."/>
            <person name="Harrison M."/>
            <person name="Strong C."/>
            <person name="Farmer C."/>
            <person name="Delahaunty K."/>
            <person name="Markovic C."/>
            <person name="Hall O."/>
            <person name="Minx P."/>
            <person name="Tomlinson C."/>
            <person name="Mitreva M."/>
            <person name="Hou S."/>
            <person name="Chen J."/>
            <person name="Wollam A."/>
            <person name="Pepin K.H."/>
            <person name="Johnson M."/>
            <person name="Bhonagiri V."/>
            <person name="Zhang X."/>
            <person name="Suruliraj S."/>
            <person name="Warren W."/>
            <person name="Chinwalla A."/>
            <person name="Mardis E.R."/>
            <person name="Wilson R.K."/>
        </authorList>
    </citation>
    <scope>NUCLEOTIDE SEQUENCE [LARGE SCALE GENOMIC DNA]</scope>
    <source>
        <strain evidence="1 2">F0399</strain>
    </source>
</reference>
<dbReference type="EMBL" id="AECV01000055">
    <property type="protein sequence ID" value="EFW28856.1"/>
    <property type="molecule type" value="Genomic_DNA"/>
</dbReference>
<dbReference type="HOGENOM" id="CLU_3205144_0_0_9"/>
<name>E7N4M4_9FIRM</name>
<accession>E7N4M4</accession>
<evidence type="ECO:0000313" key="1">
    <source>
        <dbReference type="EMBL" id="EFW28856.1"/>
    </source>
</evidence>
<protein>
    <submittedName>
        <fullName evidence="1">Uncharacterized protein</fullName>
    </submittedName>
</protein>
<organism evidence="1 2">
    <name type="scientific">Selenomonas artemidis F0399</name>
    <dbReference type="NCBI Taxonomy" id="749551"/>
    <lineage>
        <taxon>Bacteria</taxon>
        <taxon>Bacillati</taxon>
        <taxon>Bacillota</taxon>
        <taxon>Negativicutes</taxon>
        <taxon>Selenomonadales</taxon>
        <taxon>Selenomonadaceae</taxon>
        <taxon>Selenomonas</taxon>
    </lineage>
</organism>
<dbReference type="Proteomes" id="UP000004633">
    <property type="component" value="Unassembled WGS sequence"/>
</dbReference>
<dbReference type="STRING" id="749551.HMPREF9555_01973"/>